<gene>
    <name evidence="1" type="ORF">MRATA1EN3_LOCUS11419</name>
</gene>
<sequence length="85" mass="8629">MLAASPTCGAERSPGLQRRAAPRSQEPSHSADLESPDPADSLSPNPADPRLLARGIGGESGAVPALRRGAGRSTAPPPAPPASWR</sequence>
<evidence type="ECO:0000313" key="2">
    <source>
        <dbReference type="Proteomes" id="UP001162501"/>
    </source>
</evidence>
<organism evidence="1 2">
    <name type="scientific">Rangifer tarandus platyrhynchus</name>
    <name type="common">Svalbard reindeer</name>
    <dbReference type="NCBI Taxonomy" id="3082113"/>
    <lineage>
        <taxon>Eukaryota</taxon>
        <taxon>Metazoa</taxon>
        <taxon>Chordata</taxon>
        <taxon>Craniata</taxon>
        <taxon>Vertebrata</taxon>
        <taxon>Euteleostomi</taxon>
        <taxon>Mammalia</taxon>
        <taxon>Eutheria</taxon>
        <taxon>Laurasiatheria</taxon>
        <taxon>Artiodactyla</taxon>
        <taxon>Ruminantia</taxon>
        <taxon>Pecora</taxon>
        <taxon>Cervidae</taxon>
        <taxon>Odocoileinae</taxon>
        <taxon>Rangifer</taxon>
    </lineage>
</organism>
<evidence type="ECO:0000313" key="1">
    <source>
        <dbReference type="EMBL" id="CAI9700206.1"/>
    </source>
</evidence>
<accession>A0ACB0EJ86</accession>
<name>A0ACB0EJ86_RANTA</name>
<dbReference type="EMBL" id="OX596104">
    <property type="protein sequence ID" value="CAI9700206.1"/>
    <property type="molecule type" value="Genomic_DNA"/>
</dbReference>
<protein>
    <submittedName>
        <fullName evidence="1">Uncharacterized protein</fullName>
    </submittedName>
</protein>
<reference evidence="1" key="1">
    <citation type="submission" date="2023-05" db="EMBL/GenBank/DDBJ databases">
        <authorList>
            <consortium name="ELIXIR-Norway"/>
        </authorList>
    </citation>
    <scope>NUCLEOTIDE SEQUENCE</scope>
</reference>
<proteinExistence type="predicted"/>
<dbReference type="Proteomes" id="UP001162501">
    <property type="component" value="Chromosome 20"/>
</dbReference>